<evidence type="ECO:0008006" key="3">
    <source>
        <dbReference type="Google" id="ProtNLM"/>
    </source>
</evidence>
<protein>
    <recommendedName>
        <fullName evidence="3">Secreted protein</fullName>
    </recommendedName>
</protein>
<name>A0ABP6MHR7_9ACTN</name>
<dbReference type="EMBL" id="BAAAUG010000069">
    <property type="protein sequence ID" value="GAA3114364.1"/>
    <property type="molecule type" value="Genomic_DNA"/>
</dbReference>
<organism evidence="1 2">
    <name type="scientific">Streptomyces rectiviolaceus</name>
    <dbReference type="NCBI Taxonomy" id="332591"/>
    <lineage>
        <taxon>Bacteria</taxon>
        <taxon>Bacillati</taxon>
        <taxon>Actinomycetota</taxon>
        <taxon>Actinomycetes</taxon>
        <taxon>Kitasatosporales</taxon>
        <taxon>Streptomycetaceae</taxon>
        <taxon>Streptomyces</taxon>
    </lineage>
</organism>
<accession>A0ABP6MHR7</accession>
<evidence type="ECO:0000313" key="2">
    <source>
        <dbReference type="Proteomes" id="UP001501637"/>
    </source>
</evidence>
<reference evidence="2" key="1">
    <citation type="journal article" date="2019" name="Int. J. Syst. Evol. Microbiol.">
        <title>The Global Catalogue of Microorganisms (GCM) 10K type strain sequencing project: providing services to taxonomists for standard genome sequencing and annotation.</title>
        <authorList>
            <consortium name="The Broad Institute Genomics Platform"/>
            <consortium name="The Broad Institute Genome Sequencing Center for Infectious Disease"/>
            <person name="Wu L."/>
            <person name="Ma J."/>
        </authorList>
    </citation>
    <scope>NUCLEOTIDE SEQUENCE [LARGE SCALE GENOMIC DNA]</scope>
    <source>
        <strain evidence="2">JCM 9092</strain>
    </source>
</reference>
<gene>
    <name evidence="1" type="ORF">GCM10010449_40720</name>
</gene>
<sequence length="199" mass="21024">MDAGGVALVGAAAAVVGAALGATGAVRAARVTGRSQNRGQHVQWRRQVRRDAFAAYLTAVNGWYDTLAKVGAKAGLPPTPESAAEFAAELRDVGAALKQTHDCYSIVRLEGPAEVSERAEALLDVLSHWSALVLQQGDPEIMRLTWDEVGRRGLPGRPDFPGLPTDLAGQLVFVKREIAAFAEAARGALDHPDGALQRP</sequence>
<evidence type="ECO:0000313" key="1">
    <source>
        <dbReference type="EMBL" id="GAA3114364.1"/>
    </source>
</evidence>
<keyword evidence="2" id="KW-1185">Reference proteome</keyword>
<comment type="caution">
    <text evidence="1">The sequence shown here is derived from an EMBL/GenBank/DDBJ whole genome shotgun (WGS) entry which is preliminary data.</text>
</comment>
<proteinExistence type="predicted"/>
<dbReference type="Proteomes" id="UP001501637">
    <property type="component" value="Unassembled WGS sequence"/>
</dbReference>